<keyword evidence="2" id="KW-1133">Transmembrane helix</keyword>
<reference evidence="3 4" key="2">
    <citation type="submission" date="2015-05" db="EMBL/GenBank/DDBJ databases">
        <title>Distinctive expansion of gene families associated with plant cell wall degradation and secondary metabolism in the genomes of grapevine trunk pathogens.</title>
        <authorList>
            <person name="Lawrence D.P."/>
            <person name="Travadon R."/>
            <person name="Rolshausen P.E."/>
            <person name="Baumgartner K."/>
        </authorList>
    </citation>
    <scope>NUCLEOTIDE SEQUENCE [LARGE SCALE GENOMIC DNA]</scope>
    <source>
        <strain evidence="3">DS831</strain>
    </source>
</reference>
<reference evidence="3 4" key="1">
    <citation type="submission" date="2015-03" db="EMBL/GenBank/DDBJ databases">
        <authorList>
            <person name="Morales-Cruz A."/>
            <person name="Amrine K.C."/>
            <person name="Cantu D."/>
        </authorList>
    </citation>
    <scope>NUCLEOTIDE SEQUENCE [LARGE SCALE GENOMIC DNA]</scope>
    <source>
        <strain evidence="3">DS831</strain>
    </source>
</reference>
<evidence type="ECO:0000313" key="4">
    <source>
        <dbReference type="Proteomes" id="UP000034182"/>
    </source>
</evidence>
<sequence>MIHAFRDEIVQPIIGIGHGMGAISLVSLAILHPPLLQTLILIDPTIHDRRMLTVDADAGNEKPDPTPISVNPSARRCCPRIPTAWPPRSPATATTDDPIKKHEDDSRSRRRAHGPLEPTYIDHTLNTSTSTTAAAAAVTPPPPSPAARQRHLNTELSPILTFHPLPSLQPSVLYIFGTNAHHHAPTTAGPCDICSRRAEQDAIVNSTGVGSGDP</sequence>
<feature type="region of interest" description="Disordered" evidence="1">
    <location>
        <begin position="54"/>
        <end position="123"/>
    </location>
</feature>
<name>A0A0G2G4N4_9PEZI</name>
<comment type="caution">
    <text evidence="3">The sequence shown here is derived from an EMBL/GenBank/DDBJ whole genome shotgun (WGS) entry which is preliminary data.</text>
</comment>
<organism evidence="3 4">
    <name type="scientific">Diplodia seriata</name>
    <dbReference type="NCBI Taxonomy" id="420778"/>
    <lineage>
        <taxon>Eukaryota</taxon>
        <taxon>Fungi</taxon>
        <taxon>Dikarya</taxon>
        <taxon>Ascomycota</taxon>
        <taxon>Pezizomycotina</taxon>
        <taxon>Dothideomycetes</taxon>
        <taxon>Dothideomycetes incertae sedis</taxon>
        <taxon>Botryosphaeriales</taxon>
        <taxon>Botryosphaeriaceae</taxon>
        <taxon>Diplodia</taxon>
    </lineage>
</organism>
<dbReference type="InterPro" id="IPR029058">
    <property type="entry name" value="AB_hydrolase_fold"/>
</dbReference>
<proteinExistence type="predicted"/>
<dbReference type="EMBL" id="LAQI01000121">
    <property type="protein sequence ID" value="KKY18763.1"/>
    <property type="molecule type" value="Genomic_DNA"/>
</dbReference>
<feature type="compositionally biased region" description="Basic and acidic residues" evidence="1">
    <location>
        <begin position="97"/>
        <end position="107"/>
    </location>
</feature>
<gene>
    <name evidence="3" type="ORF">UCDDS831_g05786</name>
</gene>
<dbReference type="Proteomes" id="UP000034182">
    <property type="component" value="Unassembled WGS sequence"/>
</dbReference>
<dbReference type="AlphaFoldDB" id="A0A0G2G4N4"/>
<evidence type="ECO:0000256" key="1">
    <source>
        <dbReference type="SAM" id="MobiDB-lite"/>
    </source>
</evidence>
<protein>
    <submittedName>
        <fullName evidence="3">Putative toxin biosynthesis protein</fullName>
    </submittedName>
</protein>
<accession>A0A0G2G4N4</accession>
<evidence type="ECO:0000256" key="2">
    <source>
        <dbReference type="SAM" id="Phobius"/>
    </source>
</evidence>
<feature type="transmembrane region" description="Helical" evidence="2">
    <location>
        <begin position="20"/>
        <end position="42"/>
    </location>
</feature>
<evidence type="ECO:0000313" key="3">
    <source>
        <dbReference type="EMBL" id="KKY18763.1"/>
    </source>
</evidence>
<keyword evidence="2" id="KW-0812">Transmembrane</keyword>
<keyword evidence="2" id="KW-0472">Membrane</keyword>
<dbReference type="Gene3D" id="3.40.50.1820">
    <property type="entry name" value="alpha/beta hydrolase"/>
    <property type="match status" value="1"/>
</dbReference>
<dbReference type="SUPFAM" id="SSF53474">
    <property type="entry name" value="alpha/beta-Hydrolases"/>
    <property type="match status" value="1"/>
</dbReference>